<keyword evidence="1" id="KW-1133">Transmembrane helix</keyword>
<dbReference type="Proteomes" id="UP000179024">
    <property type="component" value="Unassembled WGS sequence"/>
</dbReference>
<protein>
    <recommendedName>
        <fullName evidence="4">Toxin</fullName>
    </recommendedName>
</protein>
<gene>
    <name evidence="2" type="ORF">A3F34_00615</name>
</gene>
<organism evidence="2 3">
    <name type="scientific">Candidatus Roizmanbacteria bacterium RIFCSPHIGHO2_12_FULL_44_10</name>
    <dbReference type="NCBI Taxonomy" id="1802054"/>
    <lineage>
        <taxon>Bacteria</taxon>
        <taxon>Candidatus Roizmaniibacteriota</taxon>
    </lineage>
</organism>
<evidence type="ECO:0000313" key="2">
    <source>
        <dbReference type="EMBL" id="OGK39142.1"/>
    </source>
</evidence>
<feature type="transmembrane region" description="Helical" evidence="1">
    <location>
        <begin position="51"/>
        <end position="68"/>
    </location>
</feature>
<accession>A0A1F7I783</accession>
<dbReference type="EMBL" id="MGAE01000025">
    <property type="protein sequence ID" value="OGK39142.1"/>
    <property type="molecule type" value="Genomic_DNA"/>
</dbReference>
<evidence type="ECO:0000256" key="1">
    <source>
        <dbReference type="SAM" id="Phobius"/>
    </source>
</evidence>
<proteinExistence type="predicted"/>
<evidence type="ECO:0000313" key="3">
    <source>
        <dbReference type="Proteomes" id="UP000179024"/>
    </source>
</evidence>
<keyword evidence="1" id="KW-0472">Membrane</keyword>
<dbReference type="AlphaFoldDB" id="A0A1F7I783"/>
<keyword evidence="1" id="KW-0812">Transmembrane</keyword>
<name>A0A1F7I783_9BACT</name>
<reference evidence="2 3" key="1">
    <citation type="journal article" date="2016" name="Nat. Commun.">
        <title>Thousands of microbial genomes shed light on interconnected biogeochemical processes in an aquifer system.</title>
        <authorList>
            <person name="Anantharaman K."/>
            <person name="Brown C.T."/>
            <person name="Hug L.A."/>
            <person name="Sharon I."/>
            <person name="Castelle C.J."/>
            <person name="Probst A.J."/>
            <person name="Thomas B.C."/>
            <person name="Singh A."/>
            <person name="Wilkins M.J."/>
            <person name="Karaoz U."/>
            <person name="Brodie E.L."/>
            <person name="Williams K.H."/>
            <person name="Hubbard S.S."/>
            <person name="Banfield J.F."/>
        </authorList>
    </citation>
    <scope>NUCLEOTIDE SEQUENCE [LARGE SCALE GENOMIC DNA]</scope>
</reference>
<sequence>MLGRKIEFSEEKNIFLKKSRGVNFEDVLDAIGNGNLIKDIKNPGRQYSHQGLLVVIIGVYIYGVPYVYDQEKNTVFLKTVYPSRKLFKSYHKKNYEKKEKRKRTA</sequence>
<comment type="caution">
    <text evidence="2">The sequence shown here is derived from an EMBL/GenBank/DDBJ whole genome shotgun (WGS) entry which is preliminary data.</text>
</comment>
<evidence type="ECO:0008006" key="4">
    <source>
        <dbReference type="Google" id="ProtNLM"/>
    </source>
</evidence>